<keyword evidence="2 4" id="KW-0808">Transferase</keyword>
<dbReference type="Pfam" id="PF00534">
    <property type="entry name" value="Glycos_transf_1"/>
    <property type="match status" value="1"/>
</dbReference>
<organism evidence="4 5">
    <name type="scientific">Kribbella deserti</name>
    <dbReference type="NCBI Taxonomy" id="1926257"/>
    <lineage>
        <taxon>Bacteria</taxon>
        <taxon>Bacillati</taxon>
        <taxon>Actinomycetota</taxon>
        <taxon>Actinomycetes</taxon>
        <taxon>Propionibacteriales</taxon>
        <taxon>Kribbellaceae</taxon>
        <taxon>Kribbella</taxon>
    </lineage>
</organism>
<feature type="domain" description="Glycosyl transferase family 1" evidence="3">
    <location>
        <begin position="211"/>
        <end position="334"/>
    </location>
</feature>
<name>A0ABV6QIK0_9ACTN</name>
<dbReference type="EC" id="2.4.-.-" evidence="4"/>
<dbReference type="Gene3D" id="3.40.50.2000">
    <property type="entry name" value="Glycogen Phosphorylase B"/>
    <property type="match status" value="2"/>
</dbReference>
<evidence type="ECO:0000313" key="5">
    <source>
        <dbReference type="Proteomes" id="UP001589890"/>
    </source>
</evidence>
<keyword evidence="1 4" id="KW-0328">Glycosyltransferase</keyword>
<dbReference type="Proteomes" id="UP001589890">
    <property type="component" value="Unassembled WGS sequence"/>
</dbReference>
<dbReference type="SUPFAM" id="SSF53756">
    <property type="entry name" value="UDP-Glycosyltransferase/glycogen phosphorylase"/>
    <property type="match status" value="1"/>
</dbReference>
<evidence type="ECO:0000256" key="1">
    <source>
        <dbReference type="ARBA" id="ARBA00022676"/>
    </source>
</evidence>
<dbReference type="GO" id="GO:0016757">
    <property type="term" value="F:glycosyltransferase activity"/>
    <property type="evidence" value="ECO:0007669"/>
    <property type="project" value="UniProtKB-KW"/>
</dbReference>
<dbReference type="RefSeq" id="WP_380045846.1">
    <property type="nucleotide sequence ID" value="NZ_JBHLTC010000011.1"/>
</dbReference>
<dbReference type="PANTHER" id="PTHR12526">
    <property type="entry name" value="GLYCOSYLTRANSFERASE"/>
    <property type="match status" value="1"/>
</dbReference>
<keyword evidence="5" id="KW-1185">Reference proteome</keyword>
<reference evidence="4 5" key="1">
    <citation type="submission" date="2024-09" db="EMBL/GenBank/DDBJ databases">
        <authorList>
            <person name="Sun Q."/>
            <person name="Mori K."/>
        </authorList>
    </citation>
    <scope>NUCLEOTIDE SEQUENCE [LARGE SCALE GENOMIC DNA]</scope>
    <source>
        <strain evidence="4 5">CGMCC 1.15906</strain>
    </source>
</reference>
<dbReference type="CDD" id="cd03801">
    <property type="entry name" value="GT4_PimA-like"/>
    <property type="match status" value="1"/>
</dbReference>
<protein>
    <submittedName>
        <fullName evidence="4">Glycosyltransferase family 4 protein</fullName>
        <ecNumber evidence="4">2.4.-.-</ecNumber>
    </submittedName>
</protein>
<accession>A0ABV6QIK0</accession>
<dbReference type="PANTHER" id="PTHR12526:SF510">
    <property type="entry name" value="D-INOSITOL 3-PHOSPHATE GLYCOSYLTRANSFERASE"/>
    <property type="match status" value="1"/>
</dbReference>
<evidence type="ECO:0000259" key="3">
    <source>
        <dbReference type="Pfam" id="PF00534"/>
    </source>
</evidence>
<gene>
    <name evidence="4" type="ORF">ACFFGN_10315</name>
</gene>
<dbReference type="InterPro" id="IPR001296">
    <property type="entry name" value="Glyco_trans_1"/>
</dbReference>
<evidence type="ECO:0000313" key="4">
    <source>
        <dbReference type="EMBL" id="MFC0624455.1"/>
    </source>
</evidence>
<evidence type="ECO:0000256" key="2">
    <source>
        <dbReference type="ARBA" id="ARBA00022679"/>
    </source>
</evidence>
<proteinExistence type="predicted"/>
<comment type="caution">
    <text evidence="4">The sequence shown here is derived from an EMBL/GenBank/DDBJ whole genome shotgun (WGS) entry which is preliminary data.</text>
</comment>
<sequence>MSTAKVLISASACHPEGDREAEAAWAWCRAAAATHDVHLVTSAGSARRLTAELTRRPVPSLTVVGVDLPAPRRLTWGRQAARTIRRLHAEQHFDVIHHLATDTDRYPTGLVRRTGARVIWGPAGASEPVPLPLTRWLDGPGLEAELLRRLFTAPAQRVANHRLRQHVDLVVARDHEAAHAYRGTGSVAIHPAVVMPRLNSGGPQRHERASADGRTALFVGRLIPSRGLVPAITTLARPGAEDWELRVIGDGPDWRRADRLADRLGVRDRVEFLGELPRADVLRAMSTADALLSPTLGDSAGWAVAEALASGCPVVCLDRGAPPVLVGPGEGAVVAWQGDLPGALASGLAGLRGRIEPVDRWAPNHLGDVLAEWYEGSAVSREGTSPAG</sequence>
<dbReference type="EMBL" id="JBHLTC010000011">
    <property type="protein sequence ID" value="MFC0624455.1"/>
    <property type="molecule type" value="Genomic_DNA"/>
</dbReference>